<dbReference type="InterPro" id="IPR050270">
    <property type="entry name" value="DegV_domain_contain"/>
</dbReference>
<reference evidence="2 3" key="1">
    <citation type="submission" date="2024-04" db="EMBL/GenBank/DDBJ databases">
        <title>Human intestinal bacterial collection.</title>
        <authorList>
            <person name="Pauvert C."/>
            <person name="Hitch T.C.A."/>
            <person name="Clavel T."/>
        </authorList>
    </citation>
    <scope>NUCLEOTIDE SEQUENCE [LARGE SCALE GENOMIC DNA]</scope>
    <source>
        <strain evidence="2 3">CLA-AA-H181</strain>
    </source>
</reference>
<dbReference type="NCBIfam" id="TIGR00762">
    <property type="entry name" value="DegV"/>
    <property type="match status" value="1"/>
</dbReference>
<comment type="caution">
    <text evidence="2">The sequence shown here is derived from an EMBL/GenBank/DDBJ whole genome shotgun (WGS) entry which is preliminary data.</text>
</comment>
<keyword evidence="3" id="KW-1185">Reference proteome</keyword>
<dbReference type="RefSeq" id="WP_349092846.1">
    <property type="nucleotide sequence ID" value="NZ_JBBNGJ010000002.1"/>
</dbReference>
<keyword evidence="1" id="KW-0446">Lipid-binding</keyword>
<dbReference type="PANTHER" id="PTHR33434:SF2">
    <property type="entry name" value="FATTY ACID-BINDING PROTEIN TM_1468"/>
    <property type="match status" value="1"/>
</dbReference>
<evidence type="ECO:0000256" key="1">
    <source>
        <dbReference type="ARBA" id="ARBA00023121"/>
    </source>
</evidence>
<sequence length="292" mass="32242">MGKIIIMTDSASDISEKEEKELGIKILPFPVVIGGKSYLSRVDFDNEGFYKLMAENDDLPKTSQITAYQFGEVYKELVEQGYTDIIYVSINKDGSASYANAKQAADQFEEEYPECAGKSSIYVFDGIGYSGQYGYPVIVAARMVQEGKDAKDIVLYLKDELPKRRIYFGIYGLKYAAKSGRIPSAAALVGDALGVKPIMKIWANEIVTAIKCRGEKKLMAKMVDVTVEEMEPGSEYQVVYGNDETVRDELTTRMTEKVGYGPSDYFQIGAAVASNAGPKVVGTVFNVKKELM</sequence>
<evidence type="ECO:0000313" key="2">
    <source>
        <dbReference type="EMBL" id="MEQ2592068.1"/>
    </source>
</evidence>
<protein>
    <submittedName>
        <fullName evidence="2">DegV family protein</fullName>
    </submittedName>
</protein>
<dbReference type="SUPFAM" id="SSF82549">
    <property type="entry name" value="DAK1/DegV-like"/>
    <property type="match status" value="1"/>
</dbReference>
<evidence type="ECO:0000313" key="3">
    <source>
        <dbReference type="Proteomes" id="UP001494672"/>
    </source>
</evidence>
<dbReference type="PANTHER" id="PTHR33434">
    <property type="entry name" value="DEGV DOMAIN-CONTAINING PROTEIN DR_1986-RELATED"/>
    <property type="match status" value="1"/>
</dbReference>
<gene>
    <name evidence="2" type="ORF">AAAU18_03975</name>
</gene>
<dbReference type="Proteomes" id="UP001494672">
    <property type="component" value="Unassembled WGS sequence"/>
</dbReference>
<proteinExistence type="predicted"/>
<dbReference type="InterPro" id="IPR003797">
    <property type="entry name" value="DegV"/>
</dbReference>
<dbReference type="Pfam" id="PF02645">
    <property type="entry name" value="DegV"/>
    <property type="match status" value="1"/>
</dbReference>
<name>A0ABV1I779_9FIRM</name>
<dbReference type="EMBL" id="JBBNGJ010000002">
    <property type="protein sequence ID" value="MEQ2592068.1"/>
    <property type="molecule type" value="Genomic_DNA"/>
</dbReference>
<dbReference type="Gene3D" id="3.40.50.10170">
    <property type="match status" value="1"/>
</dbReference>
<dbReference type="InterPro" id="IPR043168">
    <property type="entry name" value="DegV_C"/>
</dbReference>
<organism evidence="2 3">
    <name type="scientific">Coprococcus aceti</name>
    <dbReference type="NCBI Taxonomy" id="2981786"/>
    <lineage>
        <taxon>Bacteria</taxon>
        <taxon>Bacillati</taxon>
        <taxon>Bacillota</taxon>
        <taxon>Clostridia</taxon>
        <taxon>Lachnospirales</taxon>
        <taxon>Lachnospiraceae</taxon>
        <taxon>Coprococcus</taxon>
    </lineage>
</organism>
<dbReference type="PROSITE" id="PS51482">
    <property type="entry name" value="DEGV"/>
    <property type="match status" value="1"/>
</dbReference>
<accession>A0ABV1I779</accession>
<dbReference type="Gene3D" id="3.30.1180.10">
    <property type="match status" value="1"/>
</dbReference>